<evidence type="ECO:0000256" key="7">
    <source>
        <dbReference type="ARBA" id="ARBA00023049"/>
    </source>
</evidence>
<dbReference type="GO" id="GO:0008237">
    <property type="term" value="F:metallopeptidase activity"/>
    <property type="evidence" value="ECO:0007669"/>
    <property type="project" value="UniProtKB-KW"/>
</dbReference>
<keyword evidence="4" id="KW-0574">Periplasm</keyword>
<keyword evidence="7" id="KW-0482">Metalloprotease</keyword>
<dbReference type="GO" id="GO:0006508">
    <property type="term" value="P:proteolysis"/>
    <property type="evidence" value="ECO:0007669"/>
    <property type="project" value="UniProtKB-KW"/>
</dbReference>
<dbReference type="GO" id="GO:0046872">
    <property type="term" value="F:metal ion binding"/>
    <property type="evidence" value="ECO:0007669"/>
    <property type="project" value="UniProtKB-KW"/>
</dbReference>
<evidence type="ECO:0000256" key="6">
    <source>
        <dbReference type="ARBA" id="ARBA00022833"/>
    </source>
</evidence>
<keyword evidence="10" id="KW-1185">Reference proteome</keyword>
<dbReference type="EMBL" id="CP040017">
    <property type="protein sequence ID" value="QCP11309.1"/>
    <property type="molecule type" value="Genomic_DNA"/>
</dbReference>
<keyword evidence="1" id="KW-0645">Protease</keyword>
<keyword evidence="2" id="KW-0479">Metal-binding</keyword>
<reference evidence="9 10" key="1">
    <citation type="submission" date="2019-05" db="EMBL/GenBank/DDBJ databases">
        <title>Draft Genome Sequences of Six Type Strains of the Genus Massilia.</title>
        <authorList>
            <person name="Miess H."/>
            <person name="Frediansyhah A."/>
            <person name="Gross H."/>
        </authorList>
    </citation>
    <scope>NUCLEOTIDE SEQUENCE [LARGE SCALE GENOMIC DNA]</scope>
    <source>
        <strain evidence="9 10">DSMZ 26121</strain>
    </source>
</reference>
<dbReference type="Gene3D" id="3.30.1380.10">
    <property type="match status" value="1"/>
</dbReference>
<dbReference type="Proteomes" id="UP000298763">
    <property type="component" value="Chromosome"/>
</dbReference>
<name>A0A4P8HNM5_9BURK</name>
<protein>
    <recommendedName>
        <fullName evidence="12">Penicillin-insensitive murein endopeptidase</fullName>
    </recommendedName>
</protein>
<evidence type="ECO:0008006" key="12">
    <source>
        <dbReference type="Google" id="ProtNLM"/>
    </source>
</evidence>
<reference evidence="8 11" key="2">
    <citation type="submission" date="2020-08" db="EMBL/GenBank/DDBJ databases">
        <title>Genomic Encyclopedia of Type Strains, Phase III (KMG-III): the genomes of soil and plant-associated and newly described type strains.</title>
        <authorList>
            <person name="Whitman W."/>
        </authorList>
    </citation>
    <scope>NUCLEOTIDE SEQUENCE [LARGE SCALE GENOMIC DNA]</scope>
    <source>
        <strain evidence="8 11">CECT 7753</strain>
    </source>
</reference>
<dbReference type="Proteomes" id="UP000584325">
    <property type="component" value="Unassembled WGS sequence"/>
</dbReference>
<evidence type="ECO:0000256" key="1">
    <source>
        <dbReference type="ARBA" id="ARBA00022670"/>
    </source>
</evidence>
<keyword evidence="5" id="KW-0378">Hydrolase</keyword>
<sequence length="158" mass="18141">MGFQPLDSRRYFMLPQAPEDAGYYVYGKYKGIPSKGASQYAHPSLITAILRVEREWSLLDQRKFGVGDISLAGGPNHPEHGTHEEGIEVDVRPVRKDGQHIPVVWNDEKNYDLDATSRLIGLFHAYANVKIVYFNDPRIPFLKNWPSHDNHFHVTIWV</sequence>
<dbReference type="InterPro" id="IPR009045">
    <property type="entry name" value="Zn_M74/Hedgehog-like"/>
</dbReference>
<evidence type="ECO:0000313" key="11">
    <source>
        <dbReference type="Proteomes" id="UP000584325"/>
    </source>
</evidence>
<evidence type="ECO:0000256" key="5">
    <source>
        <dbReference type="ARBA" id="ARBA00022801"/>
    </source>
</evidence>
<keyword evidence="6" id="KW-0862">Zinc</keyword>
<evidence type="ECO:0000313" key="8">
    <source>
        <dbReference type="EMBL" id="MBB3224313.1"/>
    </source>
</evidence>
<evidence type="ECO:0000313" key="10">
    <source>
        <dbReference type="Proteomes" id="UP000298763"/>
    </source>
</evidence>
<evidence type="ECO:0000256" key="2">
    <source>
        <dbReference type="ARBA" id="ARBA00022723"/>
    </source>
</evidence>
<dbReference type="GO" id="GO:0030288">
    <property type="term" value="C:outer membrane-bounded periplasmic space"/>
    <property type="evidence" value="ECO:0007669"/>
    <property type="project" value="InterPro"/>
</dbReference>
<dbReference type="GO" id="GO:0004252">
    <property type="term" value="F:serine-type endopeptidase activity"/>
    <property type="evidence" value="ECO:0007669"/>
    <property type="project" value="InterPro"/>
</dbReference>
<evidence type="ECO:0000256" key="4">
    <source>
        <dbReference type="ARBA" id="ARBA00022764"/>
    </source>
</evidence>
<dbReference type="InterPro" id="IPR005073">
    <property type="entry name" value="Peptidase_M74"/>
</dbReference>
<gene>
    <name evidence="9" type="ORF">FCL38_13480</name>
    <name evidence="8" type="ORF">FHS02_005177</name>
</gene>
<dbReference type="SUPFAM" id="SSF55166">
    <property type="entry name" value="Hedgehog/DD-peptidase"/>
    <property type="match status" value="1"/>
</dbReference>
<dbReference type="EMBL" id="JACHXS010000012">
    <property type="protein sequence ID" value="MBB3224313.1"/>
    <property type="molecule type" value="Genomic_DNA"/>
</dbReference>
<accession>A0A4P8HNM5</accession>
<organism evidence="8 11">
    <name type="scientific">Pseudoduganella umbonata</name>
    <dbReference type="NCBI Taxonomy" id="864828"/>
    <lineage>
        <taxon>Bacteria</taxon>
        <taxon>Pseudomonadati</taxon>
        <taxon>Pseudomonadota</taxon>
        <taxon>Betaproteobacteria</taxon>
        <taxon>Burkholderiales</taxon>
        <taxon>Oxalobacteraceae</taxon>
        <taxon>Telluria group</taxon>
        <taxon>Pseudoduganella</taxon>
    </lineage>
</organism>
<dbReference type="Pfam" id="PF03411">
    <property type="entry name" value="Peptidase_M74"/>
    <property type="match status" value="1"/>
</dbReference>
<dbReference type="RefSeq" id="WP_137314168.1">
    <property type="nucleotide sequence ID" value="NZ_CP040017.1"/>
</dbReference>
<keyword evidence="3" id="KW-0732">Signal</keyword>
<evidence type="ECO:0000313" key="9">
    <source>
        <dbReference type="EMBL" id="QCP11309.1"/>
    </source>
</evidence>
<dbReference type="AlphaFoldDB" id="A0A4P8HNM5"/>
<evidence type="ECO:0000256" key="3">
    <source>
        <dbReference type="ARBA" id="ARBA00022729"/>
    </source>
</evidence>
<proteinExistence type="predicted"/>
<dbReference type="OrthoDB" id="8756136at2"/>